<feature type="transmembrane region" description="Helical" evidence="6">
    <location>
        <begin position="69"/>
        <end position="90"/>
    </location>
</feature>
<dbReference type="GeneID" id="93165343"/>
<feature type="transmembrane region" description="Helical" evidence="6">
    <location>
        <begin position="128"/>
        <end position="147"/>
    </location>
</feature>
<name>A0A0J9CDJ7_9FIRM</name>
<dbReference type="GO" id="GO:0022857">
    <property type="term" value="F:transmembrane transporter activity"/>
    <property type="evidence" value="ECO:0007669"/>
    <property type="project" value="InterPro"/>
</dbReference>
<evidence type="ECO:0000256" key="5">
    <source>
        <dbReference type="ARBA" id="ARBA00023136"/>
    </source>
</evidence>
<accession>A0A0J9CDJ7</accession>
<dbReference type="AlphaFoldDB" id="A0A0J9CDJ7"/>
<dbReference type="RefSeq" id="WP_007867135.1">
    <property type="nucleotide sequence ID" value="NZ_KQ235876.1"/>
</dbReference>
<dbReference type="EMBL" id="ADLK01000006">
    <property type="protein sequence ID" value="KMW23192.1"/>
    <property type="molecule type" value="Genomic_DNA"/>
</dbReference>
<keyword evidence="5 6" id="KW-0472">Membrane</keyword>
<keyword evidence="3 6" id="KW-0812">Transmembrane</keyword>
<dbReference type="Proteomes" id="UP000037392">
    <property type="component" value="Unassembled WGS sequence"/>
</dbReference>
<keyword evidence="4 6" id="KW-1133">Transmembrane helix</keyword>
<evidence type="ECO:0000256" key="3">
    <source>
        <dbReference type="ARBA" id="ARBA00022692"/>
    </source>
</evidence>
<evidence type="ECO:0000256" key="2">
    <source>
        <dbReference type="ARBA" id="ARBA00022475"/>
    </source>
</evidence>
<dbReference type="Pfam" id="PF02653">
    <property type="entry name" value="BPD_transp_2"/>
    <property type="match status" value="1"/>
</dbReference>
<organism evidence="7 8">
    <name type="scientific">[Clostridium] citroniae WAL-19142</name>
    <dbReference type="NCBI Taxonomy" id="742734"/>
    <lineage>
        <taxon>Bacteria</taxon>
        <taxon>Bacillati</taxon>
        <taxon>Bacillota</taxon>
        <taxon>Clostridia</taxon>
        <taxon>Lachnospirales</taxon>
        <taxon>Lachnospiraceae</taxon>
        <taxon>Enterocloster</taxon>
    </lineage>
</organism>
<evidence type="ECO:0000256" key="4">
    <source>
        <dbReference type="ARBA" id="ARBA00022989"/>
    </source>
</evidence>
<feature type="transmembrane region" description="Helical" evidence="6">
    <location>
        <begin position="304"/>
        <end position="325"/>
    </location>
</feature>
<dbReference type="PANTHER" id="PTHR32196:SF15">
    <property type="entry name" value="SUGAR ABC TRANSPORTER PERMEASE PROTEIN"/>
    <property type="match status" value="1"/>
</dbReference>
<proteinExistence type="predicted"/>
<evidence type="ECO:0000313" key="7">
    <source>
        <dbReference type="EMBL" id="KMW23192.1"/>
    </source>
</evidence>
<protein>
    <recommendedName>
        <fullName evidence="9">ABC transporter</fullName>
    </recommendedName>
</protein>
<evidence type="ECO:0000313" key="8">
    <source>
        <dbReference type="Proteomes" id="UP000037392"/>
    </source>
</evidence>
<feature type="transmembrane region" description="Helical" evidence="6">
    <location>
        <begin position="44"/>
        <end position="62"/>
    </location>
</feature>
<evidence type="ECO:0000256" key="6">
    <source>
        <dbReference type="SAM" id="Phobius"/>
    </source>
</evidence>
<dbReference type="PATRIC" id="fig|742734.4.peg.1043"/>
<evidence type="ECO:0000256" key="1">
    <source>
        <dbReference type="ARBA" id="ARBA00004651"/>
    </source>
</evidence>
<feature type="transmembrane region" description="Helical" evidence="6">
    <location>
        <begin position="12"/>
        <end position="32"/>
    </location>
</feature>
<sequence>MNQIKRAVNFLGVSRLVVIGFLLLLIVSVFPLGINPGMIYSDCLVRIGMNGFLVLAMMVSIVCGAGLNFGLPIGILCGLLGGSIAVQFNWSGLAGFWGACIVSVPFALVAGYFYAVLLNNVKGSEMTVGNYMAFSIVSLMSIAWLVLPYNNPKIVWPITGVGLRTTMTLEDNYDKVLDNFLRIDFKQMGVLQNNPYWKDFSVSTGLLLVFAVGCLLMWLFMKTKAGIIMRCSGVNPGFSRTLGVNNNRVRTIGIVASTVIAAIGINIYSQSYGFYQFYSAPLMMAFPAMAAILIGGATPKKASVFNVVLGVILFQCLLTLATPVANAVINAGSISEVVRIIVQNGIILYALTKIRANGGK</sequence>
<dbReference type="PANTHER" id="PTHR32196">
    <property type="entry name" value="ABC TRANSPORTER PERMEASE PROTEIN YPHD-RELATED-RELATED"/>
    <property type="match status" value="1"/>
</dbReference>
<evidence type="ECO:0008006" key="9">
    <source>
        <dbReference type="Google" id="ProtNLM"/>
    </source>
</evidence>
<feature type="transmembrane region" description="Helical" evidence="6">
    <location>
        <begin position="200"/>
        <end position="220"/>
    </location>
</feature>
<feature type="transmembrane region" description="Helical" evidence="6">
    <location>
        <begin position="96"/>
        <end position="116"/>
    </location>
</feature>
<dbReference type="OrthoDB" id="9778389at2"/>
<comment type="subcellular location">
    <subcellularLocation>
        <location evidence="1">Cell membrane</location>
        <topology evidence="1">Multi-pass membrane protein</topology>
    </subcellularLocation>
</comment>
<dbReference type="InterPro" id="IPR001851">
    <property type="entry name" value="ABC_transp_permease"/>
</dbReference>
<reference evidence="7 8" key="1">
    <citation type="submission" date="2011-04" db="EMBL/GenBank/DDBJ databases">
        <title>The Genome Sequence of Clostridium citroniae WAL-19142.</title>
        <authorList>
            <consortium name="The Broad Institute Genome Sequencing Platform"/>
            <person name="Earl A."/>
            <person name="Ward D."/>
            <person name="Feldgarden M."/>
            <person name="Gevers D."/>
            <person name="Warren Y.A."/>
            <person name="Tyrrell K.L."/>
            <person name="Citron D.M."/>
            <person name="Goldstein E.J."/>
            <person name="Daigneault M."/>
            <person name="Allen-Vercoe E."/>
            <person name="Young S.K."/>
            <person name="Zeng Q."/>
            <person name="Gargeya S."/>
            <person name="Fitzgerald M."/>
            <person name="Haas B."/>
            <person name="Abouelleil A."/>
            <person name="Alvarado L."/>
            <person name="Arachchi H.M."/>
            <person name="Berlin A."/>
            <person name="Brown A."/>
            <person name="Chapman S.B."/>
            <person name="Chen Z."/>
            <person name="Dunbar C."/>
            <person name="Freedman E."/>
            <person name="Gearin G."/>
            <person name="Gellesch M."/>
            <person name="Goldberg J."/>
            <person name="Griggs A."/>
            <person name="Gujja S."/>
            <person name="Heilman E.R."/>
            <person name="Heiman D."/>
            <person name="Howarth C."/>
            <person name="Larson L."/>
            <person name="Lui A."/>
            <person name="MacDonald P.J."/>
            <person name="Mehta T."/>
            <person name="Montmayeur A."/>
            <person name="Murphy C."/>
            <person name="Neiman D."/>
            <person name="Pearson M."/>
            <person name="Priest M."/>
            <person name="Roberts A."/>
            <person name="Saif S."/>
            <person name="Shea T."/>
            <person name="Shenoy N."/>
            <person name="Sisk P."/>
            <person name="Stolte C."/>
            <person name="Sykes S."/>
            <person name="White J."/>
            <person name="Yandava C."/>
            <person name="Wortman J."/>
            <person name="Nusbaum C."/>
            <person name="Birren B."/>
        </authorList>
    </citation>
    <scope>NUCLEOTIDE SEQUENCE [LARGE SCALE GENOMIC DNA]</scope>
    <source>
        <strain evidence="7 8">WAL-19142</strain>
    </source>
</reference>
<feature type="transmembrane region" description="Helical" evidence="6">
    <location>
        <begin position="249"/>
        <end position="269"/>
    </location>
</feature>
<dbReference type="GO" id="GO:0005886">
    <property type="term" value="C:plasma membrane"/>
    <property type="evidence" value="ECO:0007669"/>
    <property type="project" value="UniProtKB-SubCell"/>
</dbReference>
<keyword evidence="2" id="KW-1003">Cell membrane</keyword>
<comment type="caution">
    <text evidence="7">The sequence shown here is derived from an EMBL/GenBank/DDBJ whole genome shotgun (WGS) entry which is preliminary data.</text>
</comment>
<feature type="transmembrane region" description="Helical" evidence="6">
    <location>
        <begin position="275"/>
        <end position="297"/>
    </location>
</feature>
<gene>
    <name evidence="7" type="ORF">HMPREF9470_00983</name>
</gene>